<evidence type="ECO:0000259" key="5">
    <source>
        <dbReference type="SMART" id="SM00633"/>
    </source>
</evidence>
<dbReference type="Proteomes" id="UP001164746">
    <property type="component" value="Chromosome 8"/>
</dbReference>
<reference evidence="6" key="1">
    <citation type="submission" date="2022-11" db="EMBL/GenBank/DDBJ databases">
        <title>Centuries of genome instability and evolution in soft-shell clam transmissible cancer (bioRxiv).</title>
        <authorList>
            <person name="Hart S.F.M."/>
            <person name="Yonemitsu M.A."/>
            <person name="Giersch R.M."/>
            <person name="Beal B.F."/>
            <person name="Arriagada G."/>
            <person name="Davis B.W."/>
            <person name="Ostrander E.A."/>
            <person name="Goff S.P."/>
            <person name="Metzger M.J."/>
        </authorList>
    </citation>
    <scope>NUCLEOTIDE SEQUENCE</scope>
    <source>
        <strain evidence="6">MELC-2E11</strain>
        <tissue evidence="6">Siphon/mantle</tissue>
    </source>
</reference>
<dbReference type="InterPro" id="IPR017853">
    <property type="entry name" value="GH"/>
</dbReference>
<dbReference type="InterPro" id="IPR001000">
    <property type="entry name" value="GH10_dom"/>
</dbReference>
<protein>
    <submittedName>
        <fullName evidence="6">RSGI6-like protein</fullName>
    </submittedName>
</protein>
<comment type="similarity">
    <text evidence="1">Belongs to the glycosyl hydrolase 10 (cellulase F) family.</text>
</comment>
<keyword evidence="7" id="KW-1185">Reference proteome</keyword>
<sequence length="297" mass="34011">MEFKFGSAVSATKIVDSSQHAYQNAFYNNFEWAVLENAEKWRQMESTRGQIDYDRPLHAIDALRSHGIKVRCHCAFWDKEEFTQDWVKQLHGDSLRTAITERIQGVISHTKGKCEQWDVNNELLHGHVYELQTGDPDITHSMFRQIHAIDGHPRLFLNDYELGINEQDDAHRATRLVDTLTMMFSHPSVEGVIFWGFWDGQIWEKDAVLYTGSNVTPNAAGRAYEELFHTTWRTHVTSTIHGSTPFHVRGFKGEYELKVKHNGHVLQTETFTLAEAGKTLQIHLNGGTPDISHVIIG</sequence>
<evidence type="ECO:0000256" key="1">
    <source>
        <dbReference type="ARBA" id="ARBA00007495"/>
    </source>
</evidence>
<evidence type="ECO:0000256" key="3">
    <source>
        <dbReference type="ARBA" id="ARBA00023277"/>
    </source>
</evidence>
<keyword evidence="2" id="KW-0378">Hydrolase</keyword>
<evidence type="ECO:0000256" key="4">
    <source>
        <dbReference type="ARBA" id="ARBA00023326"/>
    </source>
</evidence>
<dbReference type="InterPro" id="IPR044846">
    <property type="entry name" value="GH10"/>
</dbReference>
<keyword evidence="3" id="KW-0119">Carbohydrate metabolism</keyword>
<dbReference type="Gene3D" id="3.20.20.80">
    <property type="entry name" value="Glycosidases"/>
    <property type="match status" value="2"/>
</dbReference>
<dbReference type="SMART" id="SM00633">
    <property type="entry name" value="Glyco_10"/>
    <property type="match status" value="1"/>
</dbReference>
<organism evidence="6 7">
    <name type="scientific">Mya arenaria</name>
    <name type="common">Soft-shell clam</name>
    <dbReference type="NCBI Taxonomy" id="6604"/>
    <lineage>
        <taxon>Eukaryota</taxon>
        <taxon>Metazoa</taxon>
        <taxon>Spiralia</taxon>
        <taxon>Lophotrochozoa</taxon>
        <taxon>Mollusca</taxon>
        <taxon>Bivalvia</taxon>
        <taxon>Autobranchia</taxon>
        <taxon>Heteroconchia</taxon>
        <taxon>Euheterodonta</taxon>
        <taxon>Imparidentia</taxon>
        <taxon>Neoheterodontei</taxon>
        <taxon>Myida</taxon>
        <taxon>Myoidea</taxon>
        <taxon>Myidae</taxon>
        <taxon>Mya</taxon>
    </lineage>
</organism>
<dbReference type="SUPFAM" id="SSF51445">
    <property type="entry name" value="(Trans)glycosidases"/>
    <property type="match status" value="1"/>
</dbReference>
<proteinExistence type="inferred from homology"/>
<name>A0ABY7ET18_MYAAR</name>
<dbReference type="PANTHER" id="PTHR31490:SF1">
    <property type="entry name" value="ENDO-1,4-BETA-XYLANASE 1"/>
    <property type="match status" value="1"/>
</dbReference>
<dbReference type="Pfam" id="PF00331">
    <property type="entry name" value="Glyco_hydro_10"/>
    <property type="match status" value="1"/>
</dbReference>
<gene>
    <name evidence="6" type="ORF">MAR_026434</name>
</gene>
<evidence type="ECO:0000313" key="6">
    <source>
        <dbReference type="EMBL" id="WAR12254.1"/>
    </source>
</evidence>
<evidence type="ECO:0000313" key="7">
    <source>
        <dbReference type="Proteomes" id="UP001164746"/>
    </source>
</evidence>
<dbReference type="EMBL" id="CP111019">
    <property type="protein sequence ID" value="WAR12254.1"/>
    <property type="molecule type" value="Genomic_DNA"/>
</dbReference>
<keyword evidence="4" id="KW-0624">Polysaccharide degradation</keyword>
<evidence type="ECO:0000256" key="2">
    <source>
        <dbReference type="ARBA" id="ARBA00022801"/>
    </source>
</evidence>
<dbReference type="PANTHER" id="PTHR31490">
    <property type="entry name" value="GLYCOSYL HYDROLASE"/>
    <property type="match status" value="1"/>
</dbReference>
<feature type="domain" description="GH10" evidence="5">
    <location>
        <begin position="40"/>
        <end position="228"/>
    </location>
</feature>
<accession>A0ABY7ET18</accession>